<feature type="transmembrane region" description="Helical" evidence="1">
    <location>
        <begin position="17"/>
        <end position="40"/>
    </location>
</feature>
<comment type="caution">
    <text evidence="2">The sequence shown here is derived from an EMBL/GenBank/DDBJ whole genome shotgun (WGS) entry which is preliminary data.</text>
</comment>
<feature type="non-terminal residue" evidence="2">
    <location>
        <position position="1"/>
    </location>
</feature>
<keyword evidence="1" id="KW-1133">Transmembrane helix</keyword>
<evidence type="ECO:0000256" key="1">
    <source>
        <dbReference type="SAM" id="Phobius"/>
    </source>
</evidence>
<evidence type="ECO:0000313" key="2">
    <source>
        <dbReference type="EMBL" id="CAL4059012.1"/>
    </source>
</evidence>
<dbReference type="PANTHER" id="PTHR35270">
    <property type="entry name" value="FUSELESS, ISOFORM A"/>
    <property type="match status" value="1"/>
</dbReference>
<reference evidence="2 3" key="1">
    <citation type="submission" date="2024-05" db="EMBL/GenBank/DDBJ databases">
        <authorList>
            <person name="Wallberg A."/>
        </authorList>
    </citation>
    <scope>NUCLEOTIDE SEQUENCE [LARGE SCALE GENOMIC DNA]</scope>
</reference>
<sequence length="364" mass="41955">ETYSNVTIDNISKNKCFHILGTLDNLISIFVITPLVVAYWRGCWGLCDIYIYPSDIVISTFLSTAIGIILEILLCVSAKTLEKIYIYEDHPFKYILLSRTYIFIYCFASINKWRGVWEIWDQYTGISCGSAIFSTALGVLLLLATRSFNNPMWAAPLYVCIDNSEEMYDIPTIFKKKNDKFQYQLLDVTYTVALVLNLIIFVWRGIWTLLDKLLFPSVKFYSALGSLSIGLILTCLGIMVQTLLGPWLKQVKYGFGKIIFEYIFYLISSVAVINIWRGYWYLLDVFLLPENVLLSHIISFVMGIGVLMLLFCSNSIMDRGADMDSEDVGIEFLNEYLNVFYRMRLEKTNFEIEKCETSRDPITN</sequence>
<accession>A0AAV2PGI1</accession>
<proteinExistence type="predicted"/>
<evidence type="ECO:0000313" key="3">
    <source>
        <dbReference type="Proteomes" id="UP001497623"/>
    </source>
</evidence>
<dbReference type="AlphaFoldDB" id="A0AAV2PGI1"/>
<gene>
    <name evidence="2" type="ORF">MNOR_LOCUS354</name>
</gene>
<keyword evidence="1" id="KW-0472">Membrane</keyword>
<organism evidence="2 3">
    <name type="scientific">Meganyctiphanes norvegica</name>
    <name type="common">Northern krill</name>
    <name type="synonym">Thysanopoda norvegica</name>
    <dbReference type="NCBI Taxonomy" id="48144"/>
    <lineage>
        <taxon>Eukaryota</taxon>
        <taxon>Metazoa</taxon>
        <taxon>Ecdysozoa</taxon>
        <taxon>Arthropoda</taxon>
        <taxon>Crustacea</taxon>
        <taxon>Multicrustacea</taxon>
        <taxon>Malacostraca</taxon>
        <taxon>Eumalacostraca</taxon>
        <taxon>Eucarida</taxon>
        <taxon>Euphausiacea</taxon>
        <taxon>Euphausiidae</taxon>
        <taxon>Meganyctiphanes</taxon>
    </lineage>
</organism>
<feature type="transmembrane region" description="Helical" evidence="1">
    <location>
        <begin position="123"/>
        <end position="144"/>
    </location>
</feature>
<feature type="transmembrane region" description="Helical" evidence="1">
    <location>
        <begin position="223"/>
        <end position="247"/>
    </location>
</feature>
<dbReference type="EMBL" id="CAXKWB010000076">
    <property type="protein sequence ID" value="CAL4059012.1"/>
    <property type="molecule type" value="Genomic_DNA"/>
</dbReference>
<feature type="transmembrane region" description="Helical" evidence="1">
    <location>
        <begin position="94"/>
        <end position="111"/>
    </location>
</feature>
<dbReference type="Proteomes" id="UP001497623">
    <property type="component" value="Unassembled WGS sequence"/>
</dbReference>
<feature type="transmembrane region" description="Helical" evidence="1">
    <location>
        <begin position="185"/>
        <end position="203"/>
    </location>
</feature>
<keyword evidence="3" id="KW-1185">Reference proteome</keyword>
<keyword evidence="1" id="KW-0812">Transmembrane</keyword>
<dbReference type="InterPro" id="IPR032751">
    <property type="entry name" value="Fuseless"/>
</dbReference>
<feature type="transmembrane region" description="Helical" evidence="1">
    <location>
        <begin position="52"/>
        <end position="74"/>
    </location>
</feature>
<feature type="transmembrane region" description="Helical" evidence="1">
    <location>
        <begin position="259"/>
        <end position="280"/>
    </location>
</feature>
<feature type="transmembrane region" description="Helical" evidence="1">
    <location>
        <begin position="292"/>
        <end position="312"/>
    </location>
</feature>
<protein>
    <submittedName>
        <fullName evidence="2">Uncharacterized protein</fullName>
    </submittedName>
</protein>
<name>A0AAV2PGI1_MEGNR</name>
<dbReference type="PANTHER" id="PTHR35270:SF2">
    <property type="entry name" value="FUSELESS, ISOFORM A"/>
    <property type="match status" value="1"/>
</dbReference>
<dbReference type="Pfam" id="PF15993">
    <property type="entry name" value="Fuseless"/>
    <property type="match status" value="1"/>
</dbReference>